<dbReference type="AlphaFoldDB" id="A0A0D1KVZ2"/>
<accession>A0A0D1KVZ2</accession>
<dbReference type="InterPro" id="IPR041519">
    <property type="entry name" value="HEPN_RiboL-PSP"/>
</dbReference>
<evidence type="ECO:0000259" key="1">
    <source>
        <dbReference type="Pfam" id="PF18735"/>
    </source>
</evidence>
<evidence type="ECO:0000313" key="3">
    <source>
        <dbReference type="Proteomes" id="UP000032247"/>
    </source>
</evidence>
<reference evidence="2 3" key="1">
    <citation type="submission" date="2014-12" db="EMBL/GenBank/DDBJ databases">
        <title>Comparative genome analysis of Bacillus coagulans HM-08, Clostridium butyricum HM-68, Bacillus subtilis HM-66 and Bacillus licheniformis BL-09.</title>
        <authorList>
            <person name="Zhang H."/>
        </authorList>
    </citation>
    <scope>NUCLEOTIDE SEQUENCE [LARGE SCALE GENOMIC DNA]</scope>
    <source>
        <strain evidence="2 3">HM-66</strain>
    </source>
</reference>
<dbReference type="Proteomes" id="UP000032247">
    <property type="component" value="Unassembled WGS sequence"/>
</dbReference>
<organism evidence="2 3">
    <name type="scientific">Bacillus subtilis</name>
    <dbReference type="NCBI Taxonomy" id="1423"/>
    <lineage>
        <taxon>Bacteria</taxon>
        <taxon>Bacillati</taxon>
        <taxon>Bacillota</taxon>
        <taxon>Bacilli</taxon>
        <taxon>Bacillales</taxon>
        <taxon>Bacillaceae</taxon>
        <taxon>Bacillus</taxon>
    </lineage>
</organism>
<dbReference type="EMBL" id="JXBC01000001">
    <property type="protein sequence ID" value="KIU12920.1"/>
    <property type="molecule type" value="Genomic_DNA"/>
</dbReference>
<comment type="caution">
    <text evidence="2">The sequence shown here is derived from an EMBL/GenBank/DDBJ whole genome shotgun (WGS) entry which is preliminary data.</text>
</comment>
<sequence length="243" mass="28377">MVNLQSFHNFTAALEEVKILLKLANEYEKEENSYATLTKSALLLLTAKFEVFVEDVVTEYIETINAMNITNLLISDKLKITHSAVVLKKLMDYIEHPNKDEQKIKVFKELAILWASEEQRVLPLNIPNKFNYGKHGAKEIQKLFKNIELENIFDRVILYTDKEDSLLESQEIVKMDVIINNITNQRNNIVHQDKSPNMTHKQINDYLKHLNDFSEKLCELLKERLDVLNESCESYKQVAYAKE</sequence>
<feature type="domain" description="RiboL-PSP-HEPN" evidence="1">
    <location>
        <begin position="14"/>
        <end position="222"/>
    </location>
</feature>
<proteinExistence type="predicted"/>
<gene>
    <name evidence="2" type="ORF">SC09_Contig17orf00037</name>
</gene>
<dbReference type="PATRIC" id="fig|1423.173.peg.37"/>
<dbReference type="Pfam" id="PF18735">
    <property type="entry name" value="HEPN_RiboL-PSP"/>
    <property type="match status" value="1"/>
</dbReference>
<protein>
    <recommendedName>
        <fullName evidence="1">RiboL-PSP-HEPN domain-containing protein</fullName>
    </recommendedName>
</protein>
<evidence type="ECO:0000313" key="2">
    <source>
        <dbReference type="EMBL" id="KIU12920.1"/>
    </source>
</evidence>
<name>A0A0D1KVZ2_BACIU</name>